<evidence type="ECO:0000313" key="11">
    <source>
        <dbReference type="Proteomes" id="UP000183843"/>
    </source>
</evidence>
<proteinExistence type="inferred from homology"/>
<comment type="similarity">
    <text evidence="2 8">Belongs to the ABC-2 integral membrane protein family.</text>
</comment>
<dbReference type="PROSITE" id="PS51012">
    <property type="entry name" value="ABC_TM2"/>
    <property type="match status" value="1"/>
</dbReference>
<evidence type="ECO:0000256" key="5">
    <source>
        <dbReference type="ARBA" id="ARBA00022692"/>
    </source>
</evidence>
<keyword evidence="7 8" id="KW-0472">Membrane</keyword>
<dbReference type="Pfam" id="PF12698">
    <property type="entry name" value="ABC2_membrane_3"/>
    <property type="match status" value="1"/>
</dbReference>
<dbReference type="GO" id="GO:0140359">
    <property type="term" value="F:ABC-type transporter activity"/>
    <property type="evidence" value="ECO:0007669"/>
    <property type="project" value="InterPro"/>
</dbReference>
<dbReference type="InterPro" id="IPR013525">
    <property type="entry name" value="ABC2_TM"/>
</dbReference>
<name>A0A1I0Y3X1_SELRU</name>
<evidence type="ECO:0000256" key="2">
    <source>
        <dbReference type="ARBA" id="ARBA00007783"/>
    </source>
</evidence>
<evidence type="ECO:0000256" key="6">
    <source>
        <dbReference type="ARBA" id="ARBA00022989"/>
    </source>
</evidence>
<dbReference type="PANTHER" id="PTHR30294">
    <property type="entry name" value="MEMBRANE COMPONENT OF ABC TRANSPORTER YHHJ-RELATED"/>
    <property type="match status" value="1"/>
</dbReference>
<evidence type="ECO:0000313" key="10">
    <source>
        <dbReference type="EMBL" id="SFB06923.1"/>
    </source>
</evidence>
<evidence type="ECO:0000256" key="4">
    <source>
        <dbReference type="ARBA" id="ARBA00022475"/>
    </source>
</evidence>
<dbReference type="EMBL" id="FOJX01000009">
    <property type="protein sequence ID" value="SFB06923.1"/>
    <property type="molecule type" value="Genomic_DNA"/>
</dbReference>
<dbReference type="Gene3D" id="3.40.1710.10">
    <property type="entry name" value="abc type-2 transporter like domain"/>
    <property type="match status" value="1"/>
</dbReference>
<keyword evidence="6 8" id="KW-1133">Transmembrane helix</keyword>
<sequence>MSRRLFAQQVYWMIRKELLSILKDPRTRYILVMPVIMQSLLFGYVATYDLDMVPYALLDLSHSQESREFAARLDGSPAFKRVRTLQNAEEIAPAIDSGEVIMAVTLPQDFARQLNTGGMVAVQVITDGRNSMTAMFASSYVNGITAEFNSSRNPRLNAVGLETSVWYNPNLMTRWSFMPALMAMLTLVQVLMLSGLSVAREREQGTFDQLLVTPLSPLQILIGKAVPPMLMGIFQATIVLLICRFWFQIPFAGDLLSLYLVIFVFMLSCTGIGLSISAISQSMQQVMVYCFVFLMPMILLSGLATPVENMPEFLQIVTYADPMRFALDSIRRIYLEGCNAFEVAGNFLPMLALAAVTMPVAGYLFRNNLE</sequence>
<accession>A0A1I0Y3X1</accession>
<dbReference type="Proteomes" id="UP000183843">
    <property type="component" value="Unassembled WGS sequence"/>
</dbReference>
<feature type="transmembrane region" description="Helical" evidence="8">
    <location>
        <begin position="29"/>
        <end position="48"/>
    </location>
</feature>
<protein>
    <recommendedName>
        <fullName evidence="8">Transport permease protein</fullName>
    </recommendedName>
</protein>
<feature type="transmembrane region" description="Helical" evidence="8">
    <location>
        <begin position="347"/>
        <end position="365"/>
    </location>
</feature>
<evidence type="ECO:0000256" key="8">
    <source>
        <dbReference type="RuleBase" id="RU361157"/>
    </source>
</evidence>
<feature type="transmembrane region" description="Helical" evidence="8">
    <location>
        <begin position="177"/>
        <end position="199"/>
    </location>
</feature>
<dbReference type="AlphaFoldDB" id="A0A1I0Y3X1"/>
<dbReference type="InterPro" id="IPR047817">
    <property type="entry name" value="ABC2_TM_bact-type"/>
</dbReference>
<dbReference type="InterPro" id="IPR051449">
    <property type="entry name" value="ABC-2_transporter_component"/>
</dbReference>
<gene>
    <name evidence="10" type="ORF">SAMN05216587_10933</name>
</gene>
<evidence type="ECO:0000259" key="9">
    <source>
        <dbReference type="PROSITE" id="PS51012"/>
    </source>
</evidence>
<dbReference type="InterPro" id="IPR000412">
    <property type="entry name" value="ABC_2_transport"/>
</dbReference>
<reference evidence="10 11" key="1">
    <citation type="submission" date="2016-10" db="EMBL/GenBank/DDBJ databases">
        <authorList>
            <person name="de Groot N.N."/>
        </authorList>
    </citation>
    <scope>NUCLEOTIDE SEQUENCE [LARGE SCALE GENOMIC DNA]</scope>
    <source>
        <strain evidence="10 11">L14</strain>
    </source>
</reference>
<dbReference type="GO" id="GO:0043190">
    <property type="term" value="C:ATP-binding cassette (ABC) transporter complex"/>
    <property type="evidence" value="ECO:0007669"/>
    <property type="project" value="InterPro"/>
</dbReference>
<evidence type="ECO:0000256" key="7">
    <source>
        <dbReference type="ARBA" id="ARBA00023136"/>
    </source>
</evidence>
<evidence type="ECO:0000256" key="1">
    <source>
        <dbReference type="ARBA" id="ARBA00004651"/>
    </source>
</evidence>
<keyword evidence="3 8" id="KW-0813">Transport</keyword>
<dbReference type="PANTHER" id="PTHR30294:SF44">
    <property type="entry name" value="MULTIDRUG ABC TRANSPORTER PERMEASE YBHR-RELATED"/>
    <property type="match status" value="1"/>
</dbReference>
<keyword evidence="4 8" id="KW-1003">Cell membrane</keyword>
<comment type="subcellular location">
    <subcellularLocation>
        <location evidence="1 8">Cell membrane</location>
        <topology evidence="1 8">Multi-pass membrane protein</topology>
    </subcellularLocation>
</comment>
<feature type="transmembrane region" description="Helical" evidence="8">
    <location>
        <begin position="259"/>
        <end position="279"/>
    </location>
</feature>
<organism evidence="10 11">
    <name type="scientific">Selenomonas ruminantium</name>
    <dbReference type="NCBI Taxonomy" id="971"/>
    <lineage>
        <taxon>Bacteria</taxon>
        <taxon>Bacillati</taxon>
        <taxon>Bacillota</taxon>
        <taxon>Negativicutes</taxon>
        <taxon>Selenomonadales</taxon>
        <taxon>Selenomonadaceae</taxon>
        <taxon>Selenomonas</taxon>
    </lineage>
</organism>
<dbReference type="PRINTS" id="PR00164">
    <property type="entry name" value="ABC2TRNSPORT"/>
</dbReference>
<dbReference type="RefSeq" id="WP_074816284.1">
    <property type="nucleotide sequence ID" value="NZ_FOJX01000009.1"/>
</dbReference>
<evidence type="ECO:0000256" key="3">
    <source>
        <dbReference type="ARBA" id="ARBA00022448"/>
    </source>
</evidence>
<feature type="domain" description="ABC transmembrane type-2" evidence="9">
    <location>
        <begin position="122"/>
        <end position="368"/>
    </location>
</feature>
<feature type="transmembrane region" description="Helical" evidence="8">
    <location>
        <begin position="229"/>
        <end position="247"/>
    </location>
</feature>
<feature type="transmembrane region" description="Helical" evidence="8">
    <location>
        <begin position="286"/>
        <end position="304"/>
    </location>
</feature>
<keyword evidence="5 8" id="KW-0812">Transmembrane</keyword>